<evidence type="ECO:0000313" key="2">
    <source>
        <dbReference type="EMBL" id="KAJ1111601.1"/>
    </source>
</evidence>
<feature type="compositionally biased region" description="Basic and acidic residues" evidence="1">
    <location>
        <begin position="1"/>
        <end position="13"/>
    </location>
</feature>
<feature type="region of interest" description="Disordered" evidence="1">
    <location>
        <begin position="1"/>
        <end position="49"/>
    </location>
</feature>
<dbReference type="EMBL" id="JANPWB010000013">
    <property type="protein sequence ID" value="KAJ1111601.1"/>
    <property type="molecule type" value="Genomic_DNA"/>
</dbReference>
<protein>
    <submittedName>
        <fullName evidence="2">Uncharacterized protein</fullName>
    </submittedName>
</protein>
<evidence type="ECO:0000256" key="1">
    <source>
        <dbReference type="SAM" id="MobiDB-lite"/>
    </source>
</evidence>
<dbReference type="Proteomes" id="UP001066276">
    <property type="component" value="Chromosome 9"/>
</dbReference>
<sequence>MEVRVDCGREPGDYRWSGPVRPGGAGKLERGCATASRRSGLGGPGATSYGPGELRRGDWLLCSRLAAVYGGPGGANADTVIGARSSVGRLCSRRGDRDPVERAYLQGP</sequence>
<proteinExistence type="predicted"/>
<accession>A0AAV7N6F0</accession>
<comment type="caution">
    <text evidence="2">The sequence shown here is derived from an EMBL/GenBank/DDBJ whole genome shotgun (WGS) entry which is preliminary data.</text>
</comment>
<gene>
    <name evidence="2" type="ORF">NDU88_008918</name>
</gene>
<organism evidence="2 3">
    <name type="scientific">Pleurodeles waltl</name>
    <name type="common">Iberian ribbed newt</name>
    <dbReference type="NCBI Taxonomy" id="8319"/>
    <lineage>
        <taxon>Eukaryota</taxon>
        <taxon>Metazoa</taxon>
        <taxon>Chordata</taxon>
        <taxon>Craniata</taxon>
        <taxon>Vertebrata</taxon>
        <taxon>Euteleostomi</taxon>
        <taxon>Amphibia</taxon>
        <taxon>Batrachia</taxon>
        <taxon>Caudata</taxon>
        <taxon>Salamandroidea</taxon>
        <taxon>Salamandridae</taxon>
        <taxon>Pleurodelinae</taxon>
        <taxon>Pleurodeles</taxon>
    </lineage>
</organism>
<name>A0AAV7N6F0_PLEWA</name>
<dbReference type="AlphaFoldDB" id="A0AAV7N6F0"/>
<evidence type="ECO:0000313" key="3">
    <source>
        <dbReference type="Proteomes" id="UP001066276"/>
    </source>
</evidence>
<reference evidence="2" key="1">
    <citation type="journal article" date="2022" name="bioRxiv">
        <title>Sequencing and chromosome-scale assembly of the giantPleurodeles waltlgenome.</title>
        <authorList>
            <person name="Brown T."/>
            <person name="Elewa A."/>
            <person name="Iarovenko S."/>
            <person name="Subramanian E."/>
            <person name="Araus A.J."/>
            <person name="Petzold A."/>
            <person name="Susuki M."/>
            <person name="Suzuki K.-i.T."/>
            <person name="Hayashi T."/>
            <person name="Toyoda A."/>
            <person name="Oliveira C."/>
            <person name="Osipova E."/>
            <person name="Leigh N.D."/>
            <person name="Simon A."/>
            <person name="Yun M.H."/>
        </authorList>
    </citation>
    <scope>NUCLEOTIDE SEQUENCE</scope>
    <source>
        <strain evidence="2">20211129_DDA</strain>
        <tissue evidence="2">Liver</tissue>
    </source>
</reference>
<keyword evidence="3" id="KW-1185">Reference proteome</keyword>